<dbReference type="Gene3D" id="3.40.50.1000">
    <property type="entry name" value="HAD superfamily/HAD-like"/>
    <property type="match status" value="1"/>
</dbReference>
<dbReference type="InterPro" id="IPR027417">
    <property type="entry name" value="P-loop_NTPase"/>
</dbReference>
<dbReference type="InterPro" id="IPR013954">
    <property type="entry name" value="PNK3P"/>
</dbReference>
<dbReference type="STRING" id="2880.D7FLS6"/>
<dbReference type="PANTHER" id="PTHR12083:SF9">
    <property type="entry name" value="BIFUNCTIONAL POLYNUCLEOTIDE PHOSPHATASE_KINASE"/>
    <property type="match status" value="1"/>
</dbReference>
<dbReference type="Pfam" id="PF13671">
    <property type="entry name" value="AAA_33"/>
    <property type="match status" value="1"/>
</dbReference>
<dbReference type="GO" id="GO:0046403">
    <property type="term" value="F:polynucleotide 3'-phosphatase activity"/>
    <property type="evidence" value="ECO:0007669"/>
    <property type="project" value="TreeGrafter"/>
</dbReference>
<dbReference type="eggNOG" id="KOG2134">
    <property type="taxonomic scope" value="Eukaryota"/>
</dbReference>
<evidence type="ECO:0000313" key="2">
    <source>
        <dbReference type="EMBL" id="CBJ29751.1"/>
    </source>
</evidence>
<dbReference type="EMBL" id="FN649734">
    <property type="protein sequence ID" value="CBJ29751.1"/>
    <property type="molecule type" value="Genomic_DNA"/>
</dbReference>
<evidence type="ECO:0000256" key="1">
    <source>
        <dbReference type="SAM" id="MobiDB-lite"/>
    </source>
</evidence>
<dbReference type="GO" id="GO:0046404">
    <property type="term" value="F:ATP-dependent polydeoxyribonucleotide 5'-hydroxyl-kinase activity"/>
    <property type="evidence" value="ECO:0007669"/>
    <property type="project" value="TreeGrafter"/>
</dbReference>
<feature type="compositionally biased region" description="Gly residues" evidence="1">
    <location>
        <begin position="173"/>
        <end position="185"/>
    </location>
</feature>
<feature type="region of interest" description="Disordered" evidence="1">
    <location>
        <begin position="46"/>
        <end position="76"/>
    </location>
</feature>
<dbReference type="NCBIfam" id="TIGR01662">
    <property type="entry name" value="HAD-SF-IIIA"/>
    <property type="match status" value="1"/>
</dbReference>
<name>D7FLS6_ECTSI</name>
<organism evidence="2 3">
    <name type="scientific">Ectocarpus siliculosus</name>
    <name type="common">Brown alga</name>
    <name type="synonym">Conferva siliculosa</name>
    <dbReference type="NCBI Taxonomy" id="2880"/>
    <lineage>
        <taxon>Eukaryota</taxon>
        <taxon>Sar</taxon>
        <taxon>Stramenopiles</taxon>
        <taxon>Ochrophyta</taxon>
        <taxon>PX clade</taxon>
        <taxon>Phaeophyceae</taxon>
        <taxon>Ectocarpales</taxon>
        <taxon>Ectocarpaceae</taxon>
        <taxon>Ectocarpus</taxon>
    </lineage>
</organism>
<dbReference type="SUPFAM" id="SSF56784">
    <property type="entry name" value="HAD-like"/>
    <property type="match status" value="1"/>
</dbReference>
<proteinExistence type="predicted"/>
<dbReference type="InterPro" id="IPR023214">
    <property type="entry name" value="HAD_sf"/>
</dbReference>
<feature type="compositionally biased region" description="Gly residues" evidence="1">
    <location>
        <begin position="211"/>
        <end position="236"/>
    </location>
</feature>
<dbReference type="AlphaFoldDB" id="D7FLS6"/>
<dbReference type="Gene3D" id="3.40.50.300">
    <property type="entry name" value="P-loop containing nucleotide triphosphate hydrolases"/>
    <property type="match status" value="1"/>
</dbReference>
<dbReference type="GO" id="GO:0006281">
    <property type="term" value="P:DNA repair"/>
    <property type="evidence" value="ECO:0007669"/>
    <property type="project" value="TreeGrafter"/>
</dbReference>
<dbReference type="SUPFAM" id="SSF52540">
    <property type="entry name" value="P-loop containing nucleoside triphosphate hydrolases"/>
    <property type="match status" value="1"/>
</dbReference>
<dbReference type="InParanoid" id="D7FLS6"/>
<dbReference type="InterPro" id="IPR036412">
    <property type="entry name" value="HAD-like_sf"/>
</dbReference>
<dbReference type="InterPro" id="IPR006549">
    <property type="entry name" value="HAD-SF_hydro_IIIA"/>
</dbReference>
<dbReference type="Pfam" id="PF08645">
    <property type="entry name" value="PNK3P"/>
    <property type="match status" value="1"/>
</dbReference>
<dbReference type="GO" id="GO:0003690">
    <property type="term" value="F:double-stranded DNA binding"/>
    <property type="evidence" value="ECO:0007669"/>
    <property type="project" value="TreeGrafter"/>
</dbReference>
<dbReference type="FunCoup" id="D7FLS6">
    <property type="interactions" value="124"/>
</dbReference>
<keyword evidence="3" id="KW-1185">Reference proteome</keyword>
<dbReference type="PANTHER" id="PTHR12083">
    <property type="entry name" value="BIFUNCTIONAL POLYNUCLEOTIDE PHOSPHATASE/KINASE"/>
    <property type="match status" value="1"/>
</dbReference>
<feature type="region of interest" description="Disordered" evidence="1">
    <location>
        <begin position="173"/>
        <end position="262"/>
    </location>
</feature>
<keyword evidence="2" id="KW-0808">Transferase</keyword>
<dbReference type="OrthoDB" id="19045at2759"/>
<gene>
    <name evidence="2" type="ORF">Esi_0160_0053</name>
</gene>
<keyword evidence="2" id="KW-0418">Kinase</keyword>
<evidence type="ECO:0000313" key="3">
    <source>
        <dbReference type="Proteomes" id="UP000002630"/>
    </source>
</evidence>
<dbReference type="EMBL" id="FN648144">
    <property type="protein sequence ID" value="CBJ29751.1"/>
    <property type="molecule type" value="Genomic_DNA"/>
</dbReference>
<feature type="compositionally biased region" description="Low complexity" evidence="1">
    <location>
        <begin position="59"/>
        <end position="68"/>
    </location>
</feature>
<reference evidence="2 3" key="1">
    <citation type="journal article" date="2010" name="Nature">
        <title>The Ectocarpus genome and the independent evolution of multicellularity in brown algae.</title>
        <authorList>
            <person name="Cock J.M."/>
            <person name="Sterck L."/>
            <person name="Rouze P."/>
            <person name="Scornet D."/>
            <person name="Allen A.E."/>
            <person name="Amoutzias G."/>
            <person name="Anthouard V."/>
            <person name="Artiguenave F."/>
            <person name="Aury J.M."/>
            <person name="Badger J.H."/>
            <person name="Beszteri B."/>
            <person name="Billiau K."/>
            <person name="Bonnet E."/>
            <person name="Bothwell J.H."/>
            <person name="Bowler C."/>
            <person name="Boyen C."/>
            <person name="Brownlee C."/>
            <person name="Carrano C.J."/>
            <person name="Charrier B."/>
            <person name="Cho G.Y."/>
            <person name="Coelho S.M."/>
            <person name="Collen J."/>
            <person name="Corre E."/>
            <person name="Da Silva C."/>
            <person name="Delage L."/>
            <person name="Delaroque N."/>
            <person name="Dittami S.M."/>
            <person name="Doulbeau S."/>
            <person name="Elias M."/>
            <person name="Farnham G."/>
            <person name="Gachon C.M."/>
            <person name="Gschloessl B."/>
            <person name="Heesch S."/>
            <person name="Jabbari K."/>
            <person name="Jubin C."/>
            <person name="Kawai H."/>
            <person name="Kimura K."/>
            <person name="Kloareg B."/>
            <person name="Kupper F.C."/>
            <person name="Lang D."/>
            <person name="Le Bail A."/>
            <person name="Leblanc C."/>
            <person name="Lerouge P."/>
            <person name="Lohr M."/>
            <person name="Lopez P.J."/>
            <person name="Martens C."/>
            <person name="Maumus F."/>
            <person name="Michel G."/>
            <person name="Miranda-Saavedra D."/>
            <person name="Morales J."/>
            <person name="Moreau H."/>
            <person name="Motomura T."/>
            <person name="Nagasato C."/>
            <person name="Napoli C.A."/>
            <person name="Nelson D.R."/>
            <person name="Nyvall-Collen P."/>
            <person name="Peters A.F."/>
            <person name="Pommier C."/>
            <person name="Potin P."/>
            <person name="Poulain J."/>
            <person name="Quesneville H."/>
            <person name="Read B."/>
            <person name="Rensing S.A."/>
            <person name="Ritter A."/>
            <person name="Rousvoal S."/>
            <person name="Samanta M."/>
            <person name="Samson G."/>
            <person name="Schroeder D.C."/>
            <person name="Segurens B."/>
            <person name="Strittmatter M."/>
            <person name="Tonon T."/>
            <person name="Tregear J.W."/>
            <person name="Valentin K."/>
            <person name="von Dassow P."/>
            <person name="Yamagishi T."/>
            <person name="Van de Peer Y."/>
            <person name="Wincker P."/>
        </authorList>
    </citation>
    <scope>NUCLEOTIDE SEQUENCE [LARGE SCALE GENOMIC DNA]</scope>
    <source>
        <strain evidence="3">Ec32 / CCAP1310/4</strain>
    </source>
</reference>
<protein>
    <submittedName>
        <fullName evidence="2">Polynucleotide kinase</fullName>
    </submittedName>
</protein>
<dbReference type="InterPro" id="IPR006551">
    <property type="entry name" value="Polynucleotide_phosphatase"/>
</dbReference>
<accession>D7FLS6</accession>
<dbReference type="NCBIfam" id="TIGR01664">
    <property type="entry name" value="DNA-3'-Pase"/>
    <property type="match status" value="1"/>
</dbReference>
<sequence>MSQARRQILAKGLVANHATVLDFSPGDVNGKSPASSLIPKAADLFAGTPKGSSKRKRASSGAGDGASSGKRKATEHGPVALVPTMVVCDAASFSSARASEEMEGIFNKYPLKEEASSVKVVGSAWLSECLRLGSAQPMGSHLLDTITPATAKKFYNKSPTAAVCGAADASAGAGAGAGGSGGGGAPKSSSSSSSWGCLARPAQSKAKAAGNDGGGGSSSTAGGGGTTGAGSGGSDGPGVLSKEPVWRDGGGDGGSSSEGGRWEELMEGSVLRWVPDRSRVSTHIVAFDMDGTLIKTKSGKRFGDAADDWQLWNGKIPTVLRKWHDRGYKVAIISNQMGVGTGKVDPRMLKAKVRSVVRALGIPVEAYLACRDDYCRKPRPGCWEMVSTSYNGGLDVEKAACLYVGDAAGRPKQGTHKKDFSAGDLKLALNAKIPFQTPEQFFMRSTVPLHKNRSLAMLGFDPSTLLGKGSGGSAESLSRREGDGGGGLEVVVLVGPPGGGKSTLCKDRLPDHARINQDELKSLKRCEREAGERLRGGRSVVIDATNAGRGTRAGWLDLARQHGATARCIYLTTPKEACFHLNAFRGCDPWSPEGERRKVPDVVIHTWFKYVDPPHKNEGFSEVVHVPFRMRDLPHQPQGGDGQSERDLLLMYLVPK</sequence>
<dbReference type="Proteomes" id="UP000002630">
    <property type="component" value="Linkage Group LG09"/>
</dbReference>